<reference evidence="15 16" key="1">
    <citation type="journal article" date="2018" name="Evol. Lett.">
        <title>Horizontal gene cluster transfer increased hallucinogenic mushroom diversity.</title>
        <authorList>
            <person name="Reynolds H.T."/>
            <person name="Vijayakumar V."/>
            <person name="Gluck-Thaler E."/>
            <person name="Korotkin H.B."/>
            <person name="Matheny P.B."/>
            <person name="Slot J.C."/>
        </authorList>
    </citation>
    <scope>NUCLEOTIDE SEQUENCE [LARGE SCALE GENOMIC DNA]</scope>
    <source>
        <strain evidence="15 16">2629</strain>
    </source>
</reference>
<evidence type="ECO:0000256" key="5">
    <source>
        <dbReference type="ARBA" id="ARBA00022617"/>
    </source>
</evidence>
<evidence type="ECO:0000256" key="3">
    <source>
        <dbReference type="ARBA" id="ARBA00004721"/>
    </source>
</evidence>
<evidence type="ECO:0000256" key="13">
    <source>
        <dbReference type="PIRSR" id="PIRSR602401-1"/>
    </source>
</evidence>
<dbReference type="PANTHER" id="PTHR24305">
    <property type="entry name" value="CYTOCHROME P450"/>
    <property type="match status" value="1"/>
</dbReference>
<keyword evidence="16" id="KW-1185">Reference proteome</keyword>
<name>A0A409YLK8_9AGAR</name>
<keyword evidence="11 14" id="KW-0503">Monooxygenase</keyword>
<evidence type="ECO:0000256" key="4">
    <source>
        <dbReference type="ARBA" id="ARBA00010617"/>
    </source>
</evidence>
<comment type="similarity">
    <text evidence="4 14">Belongs to the cytochrome P450 family.</text>
</comment>
<dbReference type="AlphaFoldDB" id="A0A409YLK8"/>
<dbReference type="OrthoDB" id="1470350at2759"/>
<evidence type="ECO:0008006" key="17">
    <source>
        <dbReference type="Google" id="ProtNLM"/>
    </source>
</evidence>
<dbReference type="GO" id="GO:0016020">
    <property type="term" value="C:membrane"/>
    <property type="evidence" value="ECO:0007669"/>
    <property type="project" value="UniProtKB-SubCell"/>
</dbReference>
<dbReference type="Pfam" id="PF00067">
    <property type="entry name" value="p450"/>
    <property type="match status" value="1"/>
</dbReference>
<feature type="binding site" description="axial binding residue" evidence="13">
    <location>
        <position position="493"/>
    </location>
    <ligand>
        <name>heme</name>
        <dbReference type="ChEBI" id="CHEBI:30413"/>
    </ligand>
    <ligandPart>
        <name>Fe</name>
        <dbReference type="ChEBI" id="CHEBI:18248"/>
    </ligandPart>
</feature>
<keyword evidence="5 13" id="KW-0349">Heme</keyword>
<evidence type="ECO:0000313" key="16">
    <source>
        <dbReference type="Proteomes" id="UP000284842"/>
    </source>
</evidence>
<dbReference type="InterPro" id="IPR002401">
    <property type="entry name" value="Cyt_P450_E_grp-I"/>
</dbReference>
<evidence type="ECO:0000256" key="14">
    <source>
        <dbReference type="RuleBase" id="RU000461"/>
    </source>
</evidence>
<evidence type="ECO:0000256" key="10">
    <source>
        <dbReference type="ARBA" id="ARBA00023004"/>
    </source>
</evidence>
<dbReference type="InterPro" id="IPR001128">
    <property type="entry name" value="Cyt_P450"/>
</dbReference>
<dbReference type="STRING" id="181874.A0A409YLK8"/>
<keyword evidence="6" id="KW-0812">Transmembrane</keyword>
<dbReference type="GO" id="GO:0005506">
    <property type="term" value="F:iron ion binding"/>
    <property type="evidence" value="ECO:0007669"/>
    <property type="project" value="InterPro"/>
</dbReference>
<organism evidence="15 16">
    <name type="scientific">Panaeolus cyanescens</name>
    <dbReference type="NCBI Taxonomy" id="181874"/>
    <lineage>
        <taxon>Eukaryota</taxon>
        <taxon>Fungi</taxon>
        <taxon>Dikarya</taxon>
        <taxon>Basidiomycota</taxon>
        <taxon>Agaricomycotina</taxon>
        <taxon>Agaricomycetes</taxon>
        <taxon>Agaricomycetidae</taxon>
        <taxon>Agaricales</taxon>
        <taxon>Agaricineae</taxon>
        <taxon>Galeropsidaceae</taxon>
        <taxon>Panaeolus</taxon>
    </lineage>
</organism>
<comment type="caution">
    <text evidence="15">The sequence shown here is derived from an EMBL/GenBank/DDBJ whole genome shotgun (WGS) entry which is preliminary data.</text>
</comment>
<dbReference type="GO" id="GO:0020037">
    <property type="term" value="F:heme binding"/>
    <property type="evidence" value="ECO:0007669"/>
    <property type="project" value="InterPro"/>
</dbReference>
<evidence type="ECO:0000256" key="12">
    <source>
        <dbReference type="ARBA" id="ARBA00023136"/>
    </source>
</evidence>
<sequence length="553" mass="62522">MSEQAPVEMSSLAILFSFSLVLVAAWKLFARFFLKSDLDNIPGPPSESFLKGVFPQIFNVNGWDYHRYLWDTFGKVIKVKGVLGENQLYIYDPKAMYHILVKDAPSYESHTSFVAGMRLIFGPGLLGIVGDYHKKQRKLLNPVFSIAHMRQMAPIFYRITHRLQDTLVGKVKDGPKEIDLLSWMSRTALELIAQSGFGHSFDDLTQDHSENEFSYALKLLVPTSFKLIFFRVYLLNTSMKIGSPAFRRMLVNLIPYKPFHIMRDLVDTLHNASYSIYQSKKKALFAGDGEVVDQISEGKDILSILMRENMKASQEDRLSEEEIYAQISTFTFAGMDTTSSALSRTLWILAQHKDAQDKLRQEIREAVSNAEGDPSYDTLVSLPYLDAVCRETMRMFSPISTMLRDTLEDTILPLSEPIIGVDGRKMHEIHVPKGTSLVIGLLASNRNKDLWGPDAHKWNPERWLNPLPEALLAAHLPGIYANLMTFSAGGRSCIGFKFSQLEMKVVLSLLVEKFEFSLSKDITWQMTGIATPVLADGDRTRPQLPLMVKLAPP</sequence>
<dbReference type="EMBL" id="NHTK01001005">
    <property type="protein sequence ID" value="PPR03959.1"/>
    <property type="molecule type" value="Genomic_DNA"/>
</dbReference>
<accession>A0A409YLK8</accession>
<comment type="pathway">
    <text evidence="3">Secondary metabolite biosynthesis; terpenoid biosynthesis.</text>
</comment>
<dbReference type="InterPro" id="IPR036396">
    <property type="entry name" value="Cyt_P450_sf"/>
</dbReference>
<protein>
    <recommendedName>
        <fullName evidence="17">Cytochrome P450</fullName>
    </recommendedName>
</protein>
<evidence type="ECO:0000256" key="7">
    <source>
        <dbReference type="ARBA" id="ARBA00022723"/>
    </source>
</evidence>
<evidence type="ECO:0000256" key="6">
    <source>
        <dbReference type="ARBA" id="ARBA00022692"/>
    </source>
</evidence>
<proteinExistence type="inferred from homology"/>
<dbReference type="SUPFAM" id="SSF48264">
    <property type="entry name" value="Cytochrome P450"/>
    <property type="match status" value="1"/>
</dbReference>
<dbReference type="GO" id="GO:0004497">
    <property type="term" value="F:monooxygenase activity"/>
    <property type="evidence" value="ECO:0007669"/>
    <property type="project" value="UniProtKB-KW"/>
</dbReference>
<comment type="cofactor">
    <cofactor evidence="1 13">
        <name>heme</name>
        <dbReference type="ChEBI" id="CHEBI:30413"/>
    </cofactor>
</comment>
<dbReference type="PRINTS" id="PR00385">
    <property type="entry name" value="P450"/>
</dbReference>
<dbReference type="GO" id="GO:0016705">
    <property type="term" value="F:oxidoreductase activity, acting on paired donors, with incorporation or reduction of molecular oxygen"/>
    <property type="evidence" value="ECO:0007669"/>
    <property type="project" value="InterPro"/>
</dbReference>
<dbReference type="InterPro" id="IPR017972">
    <property type="entry name" value="Cyt_P450_CS"/>
</dbReference>
<keyword evidence="8" id="KW-1133">Transmembrane helix</keyword>
<dbReference type="CDD" id="cd11069">
    <property type="entry name" value="CYP_FUM15-like"/>
    <property type="match status" value="1"/>
</dbReference>
<dbReference type="PANTHER" id="PTHR24305:SF166">
    <property type="entry name" value="CYTOCHROME P450 12A4, MITOCHONDRIAL-RELATED"/>
    <property type="match status" value="1"/>
</dbReference>
<dbReference type="Proteomes" id="UP000284842">
    <property type="component" value="Unassembled WGS sequence"/>
</dbReference>
<keyword evidence="12" id="KW-0472">Membrane</keyword>
<comment type="subcellular location">
    <subcellularLocation>
        <location evidence="2">Membrane</location>
    </subcellularLocation>
</comment>
<evidence type="ECO:0000256" key="11">
    <source>
        <dbReference type="ARBA" id="ARBA00023033"/>
    </source>
</evidence>
<dbReference type="InterPro" id="IPR050121">
    <property type="entry name" value="Cytochrome_P450_monoxygenase"/>
</dbReference>
<keyword evidence="7 13" id="KW-0479">Metal-binding</keyword>
<dbReference type="PRINTS" id="PR00463">
    <property type="entry name" value="EP450I"/>
</dbReference>
<gene>
    <name evidence="15" type="ORF">CVT24_008314</name>
</gene>
<evidence type="ECO:0000256" key="2">
    <source>
        <dbReference type="ARBA" id="ARBA00004370"/>
    </source>
</evidence>
<evidence type="ECO:0000256" key="8">
    <source>
        <dbReference type="ARBA" id="ARBA00022989"/>
    </source>
</evidence>
<keyword evidence="9 14" id="KW-0560">Oxidoreductase</keyword>
<evidence type="ECO:0000256" key="1">
    <source>
        <dbReference type="ARBA" id="ARBA00001971"/>
    </source>
</evidence>
<dbReference type="Gene3D" id="1.10.630.10">
    <property type="entry name" value="Cytochrome P450"/>
    <property type="match status" value="1"/>
</dbReference>
<dbReference type="InParanoid" id="A0A409YLK8"/>
<dbReference type="PROSITE" id="PS00086">
    <property type="entry name" value="CYTOCHROME_P450"/>
    <property type="match status" value="1"/>
</dbReference>
<evidence type="ECO:0000313" key="15">
    <source>
        <dbReference type="EMBL" id="PPR03959.1"/>
    </source>
</evidence>
<evidence type="ECO:0000256" key="9">
    <source>
        <dbReference type="ARBA" id="ARBA00023002"/>
    </source>
</evidence>
<keyword evidence="10 13" id="KW-0408">Iron</keyword>